<dbReference type="PROSITE" id="PS51257">
    <property type="entry name" value="PROKAR_LIPOPROTEIN"/>
    <property type="match status" value="1"/>
</dbReference>
<dbReference type="EMBL" id="LJOD01000001">
    <property type="protein sequence ID" value="KPE53004.1"/>
    <property type="molecule type" value="Genomic_DNA"/>
</dbReference>
<reference evidence="2 3" key="1">
    <citation type="journal article" date="2015" name="Genom Data">
        <title>Draft genome sequence of a multidrug-resistant Chryseobacterium indologenes isolate from Malaysia.</title>
        <authorList>
            <person name="Yu C.Y."/>
            <person name="Ang G.Y."/>
            <person name="Cheng H.J."/>
            <person name="Cheong Y.M."/>
            <person name="Yin W.F."/>
            <person name="Chan K.G."/>
        </authorList>
    </citation>
    <scope>NUCLEOTIDE SEQUENCE [LARGE SCALE GENOMIC DNA]</scope>
    <source>
        <strain evidence="2 3">CI_885</strain>
    </source>
</reference>
<feature type="compositionally biased region" description="Polar residues" evidence="1">
    <location>
        <begin position="30"/>
        <end position="40"/>
    </location>
</feature>
<evidence type="ECO:0000256" key="1">
    <source>
        <dbReference type="SAM" id="MobiDB-lite"/>
    </source>
</evidence>
<proteinExistence type="predicted"/>
<dbReference type="RefSeq" id="WP_062696581.1">
    <property type="nucleotide sequence ID" value="NZ_LJOD01000001.1"/>
</dbReference>
<name>A0A0N0IYD0_CHRID</name>
<reference evidence="3" key="2">
    <citation type="submission" date="2015-09" db="EMBL/GenBank/DDBJ databases">
        <title>Draft genome sequence of a multidrug-resistant Chryseobacterium indologenes isolate from Malaysia.</title>
        <authorList>
            <person name="Yu C.Y."/>
            <person name="Ang G.Y."/>
            <person name="Chan K.-G."/>
        </authorList>
    </citation>
    <scope>NUCLEOTIDE SEQUENCE [LARGE SCALE GENOMIC DNA]</scope>
    <source>
        <strain evidence="3">CI_885</strain>
    </source>
</reference>
<evidence type="ECO:0000313" key="2">
    <source>
        <dbReference type="EMBL" id="KPE53004.1"/>
    </source>
</evidence>
<evidence type="ECO:0000313" key="3">
    <source>
        <dbReference type="Proteomes" id="UP000037953"/>
    </source>
</evidence>
<sequence>MRINTLLIPLLTFILFSCKEKKETFKNDPPASSATDTLATEQPAEMPDTANIKKIESKSFQESKMEADTLTNNFYFDKFPSTRYKFTQKAKLDFSRDKDFYDFRTRIRKAYAEGTPDFASYYITVIFGCGTSCIMGMMMDVRDGKIYDLPLGEETSCLFADDRAIFDLDSRLFIASICRESNEAENVYYNAFVWNEQKKVFEKVDEKDIKQ</sequence>
<dbReference type="Proteomes" id="UP000037953">
    <property type="component" value="Unassembled WGS sequence"/>
</dbReference>
<feature type="region of interest" description="Disordered" evidence="1">
    <location>
        <begin position="24"/>
        <end position="47"/>
    </location>
</feature>
<dbReference type="OrthoDB" id="8757135at2"/>
<comment type="caution">
    <text evidence="2">The sequence shown here is derived from an EMBL/GenBank/DDBJ whole genome shotgun (WGS) entry which is preliminary data.</text>
</comment>
<accession>A0A0N0IYD0</accession>
<gene>
    <name evidence="2" type="ORF">AOB46_03170</name>
</gene>
<protein>
    <recommendedName>
        <fullName evidence="4">Lipoprotein</fullName>
    </recommendedName>
</protein>
<dbReference type="PATRIC" id="fig|253.9.peg.673"/>
<evidence type="ECO:0008006" key="4">
    <source>
        <dbReference type="Google" id="ProtNLM"/>
    </source>
</evidence>
<organism evidence="2 3">
    <name type="scientific">Chryseobacterium indologenes</name>
    <name type="common">Flavobacterium indologenes</name>
    <dbReference type="NCBI Taxonomy" id="253"/>
    <lineage>
        <taxon>Bacteria</taxon>
        <taxon>Pseudomonadati</taxon>
        <taxon>Bacteroidota</taxon>
        <taxon>Flavobacteriia</taxon>
        <taxon>Flavobacteriales</taxon>
        <taxon>Weeksellaceae</taxon>
        <taxon>Chryseobacterium group</taxon>
        <taxon>Chryseobacterium</taxon>
    </lineage>
</organism>
<dbReference type="AlphaFoldDB" id="A0A0N0IYD0"/>